<comment type="caution">
    <text evidence="17">The sequence shown here is derived from an EMBL/GenBank/DDBJ whole genome shotgun (WGS) entry which is preliminary data.</text>
</comment>
<keyword evidence="7" id="KW-0408">Iron</keyword>
<evidence type="ECO:0000259" key="15">
    <source>
        <dbReference type="Pfam" id="PF00593"/>
    </source>
</evidence>
<dbReference type="Gene3D" id="2.40.170.20">
    <property type="entry name" value="TonB-dependent receptor, beta-barrel domain"/>
    <property type="match status" value="1"/>
</dbReference>
<dbReference type="GO" id="GO:0009279">
    <property type="term" value="C:cell outer membrane"/>
    <property type="evidence" value="ECO:0007669"/>
    <property type="project" value="UniProtKB-SubCell"/>
</dbReference>
<evidence type="ECO:0000256" key="1">
    <source>
        <dbReference type="ARBA" id="ARBA00004571"/>
    </source>
</evidence>
<evidence type="ECO:0000256" key="14">
    <source>
        <dbReference type="SAM" id="SignalP"/>
    </source>
</evidence>
<evidence type="ECO:0000256" key="4">
    <source>
        <dbReference type="ARBA" id="ARBA00022496"/>
    </source>
</evidence>
<name>A0A545T947_9GAMM</name>
<comment type="similarity">
    <text evidence="12 13">Belongs to the TonB-dependent receptor family.</text>
</comment>
<dbReference type="Proteomes" id="UP000317839">
    <property type="component" value="Unassembled WGS sequence"/>
</dbReference>
<gene>
    <name evidence="17" type="ORF">FLL45_12730</name>
</gene>
<accession>A0A545T947</accession>
<keyword evidence="9 13" id="KW-0798">TonB box</keyword>
<evidence type="ECO:0000256" key="5">
    <source>
        <dbReference type="ARBA" id="ARBA00022692"/>
    </source>
</evidence>
<dbReference type="PROSITE" id="PS52016">
    <property type="entry name" value="TONB_DEPENDENT_REC_3"/>
    <property type="match status" value="1"/>
</dbReference>
<dbReference type="EMBL" id="VIKR01000003">
    <property type="protein sequence ID" value="TQV73729.1"/>
    <property type="molecule type" value="Genomic_DNA"/>
</dbReference>
<evidence type="ECO:0000256" key="10">
    <source>
        <dbReference type="ARBA" id="ARBA00023136"/>
    </source>
</evidence>
<evidence type="ECO:0000256" key="8">
    <source>
        <dbReference type="ARBA" id="ARBA00023065"/>
    </source>
</evidence>
<evidence type="ECO:0000256" key="9">
    <source>
        <dbReference type="ARBA" id="ARBA00023077"/>
    </source>
</evidence>
<evidence type="ECO:0000256" key="3">
    <source>
        <dbReference type="ARBA" id="ARBA00022452"/>
    </source>
</evidence>
<evidence type="ECO:0000259" key="16">
    <source>
        <dbReference type="Pfam" id="PF07715"/>
    </source>
</evidence>
<keyword evidence="5 12" id="KW-0812">Transmembrane</keyword>
<dbReference type="InterPro" id="IPR036942">
    <property type="entry name" value="Beta-barrel_TonB_sf"/>
</dbReference>
<feature type="chain" id="PRO_5022201322" evidence="14">
    <location>
        <begin position="26"/>
        <end position="701"/>
    </location>
</feature>
<keyword evidence="4" id="KW-0410">Iron transport</keyword>
<evidence type="ECO:0000256" key="7">
    <source>
        <dbReference type="ARBA" id="ARBA00023004"/>
    </source>
</evidence>
<keyword evidence="17" id="KW-0675">Receptor</keyword>
<feature type="domain" description="TonB-dependent receptor plug" evidence="16">
    <location>
        <begin position="50"/>
        <end position="160"/>
    </location>
</feature>
<evidence type="ECO:0000256" key="13">
    <source>
        <dbReference type="RuleBase" id="RU003357"/>
    </source>
</evidence>
<dbReference type="AlphaFoldDB" id="A0A545T947"/>
<comment type="subcellular location">
    <subcellularLocation>
        <location evidence="1 12">Cell outer membrane</location>
        <topology evidence="1 12">Multi-pass membrane protein</topology>
    </subcellularLocation>
</comment>
<protein>
    <submittedName>
        <fullName evidence="17">TonB-dependent receptor</fullName>
    </submittedName>
</protein>
<evidence type="ECO:0000256" key="6">
    <source>
        <dbReference type="ARBA" id="ARBA00022729"/>
    </source>
</evidence>
<proteinExistence type="inferred from homology"/>
<keyword evidence="11 12" id="KW-0998">Cell outer membrane</keyword>
<dbReference type="InterPro" id="IPR000531">
    <property type="entry name" value="Beta-barrel_TonB"/>
</dbReference>
<dbReference type="Gene3D" id="2.170.130.10">
    <property type="entry name" value="TonB-dependent receptor, plug domain"/>
    <property type="match status" value="1"/>
</dbReference>
<dbReference type="InterPro" id="IPR037066">
    <property type="entry name" value="Plug_dom_sf"/>
</dbReference>
<dbReference type="PANTHER" id="PTHR32552:SF68">
    <property type="entry name" value="FERRICHROME OUTER MEMBRANE TRANSPORTER_PHAGE RECEPTOR"/>
    <property type="match status" value="1"/>
</dbReference>
<dbReference type="PANTHER" id="PTHR32552">
    <property type="entry name" value="FERRICHROME IRON RECEPTOR-RELATED"/>
    <property type="match status" value="1"/>
</dbReference>
<evidence type="ECO:0000313" key="17">
    <source>
        <dbReference type="EMBL" id="TQV73729.1"/>
    </source>
</evidence>
<dbReference type="SUPFAM" id="SSF56935">
    <property type="entry name" value="Porins"/>
    <property type="match status" value="1"/>
</dbReference>
<dbReference type="GO" id="GO:0015344">
    <property type="term" value="F:siderophore uptake transmembrane transporter activity"/>
    <property type="evidence" value="ECO:0007669"/>
    <property type="project" value="TreeGrafter"/>
</dbReference>
<keyword evidence="18" id="KW-1185">Reference proteome</keyword>
<keyword evidence="10 12" id="KW-0472">Membrane</keyword>
<organism evidence="17 18">
    <name type="scientific">Aliikangiella marina</name>
    <dbReference type="NCBI Taxonomy" id="1712262"/>
    <lineage>
        <taxon>Bacteria</taxon>
        <taxon>Pseudomonadati</taxon>
        <taxon>Pseudomonadota</taxon>
        <taxon>Gammaproteobacteria</taxon>
        <taxon>Oceanospirillales</taxon>
        <taxon>Pleioneaceae</taxon>
        <taxon>Aliikangiella</taxon>
    </lineage>
</organism>
<feature type="domain" description="TonB-dependent receptor-like beta-barrel" evidence="15">
    <location>
        <begin position="270"/>
        <end position="666"/>
    </location>
</feature>
<dbReference type="Pfam" id="PF00593">
    <property type="entry name" value="TonB_dep_Rec_b-barrel"/>
    <property type="match status" value="1"/>
</dbReference>
<keyword evidence="6 14" id="KW-0732">Signal</keyword>
<keyword evidence="8" id="KW-0406">Ion transport</keyword>
<dbReference type="InterPro" id="IPR039426">
    <property type="entry name" value="TonB-dep_rcpt-like"/>
</dbReference>
<dbReference type="Pfam" id="PF07715">
    <property type="entry name" value="Plug"/>
    <property type="match status" value="1"/>
</dbReference>
<reference evidence="17 18" key="1">
    <citation type="submission" date="2019-06" db="EMBL/GenBank/DDBJ databases">
        <title>Draft genome of Aliikangiella marina GYP-15.</title>
        <authorList>
            <person name="Wang G."/>
        </authorList>
    </citation>
    <scope>NUCLEOTIDE SEQUENCE [LARGE SCALE GENOMIC DNA]</scope>
    <source>
        <strain evidence="17 18">GYP-15</strain>
    </source>
</reference>
<evidence type="ECO:0000256" key="2">
    <source>
        <dbReference type="ARBA" id="ARBA00022448"/>
    </source>
</evidence>
<dbReference type="OrthoDB" id="9764669at2"/>
<evidence type="ECO:0000256" key="11">
    <source>
        <dbReference type="ARBA" id="ARBA00023237"/>
    </source>
</evidence>
<evidence type="ECO:0000256" key="12">
    <source>
        <dbReference type="PROSITE-ProRule" id="PRU01360"/>
    </source>
</evidence>
<evidence type="ECO:0000313" key="18">
    <source>
        <dbReference type="Proteomes" id="UP000317839"/>
    </source>
</evidence>
<keyword evidence="2 12" id="KW-0813">Transport</keyword>
<dbReference type="InterPro" id="IPR012910">
    <property type="entry name" value="Plug_dom"/>
</dbReference>
<feature type="signal peptide" evidence="14">
    <location>
        <begin position="1"/>
        <end position="25"/>
    </location>
</feature>
<keyword evidence="3 12" id="KW-1134">Transmembrane beta strand</keyword>
<sequence>MKNLSNKILGLSAFLLFFPATPLSASENNDEANTNEPVLVITAQRVQSDLAELPNNSSILTDSEIADISHIHINEALARIPGTWISRGNGQEHLTAIRSPVFTGPGSCGEFLTLEDGIPVRGKGFCNVNQLFDLNTEQAGRIEVVRGTNSALYGSDAIHGLINVLTPSPKDGFLDGSLEIGPNDYWRLKRSLKSHGDHYDFLFNVNLAQDGGYKESSGYDQQKVSLRHQVELGRLLVDTVLNASNLDQETAGFLQQGEDAYKNPLFQRTNQFPEAYRDARSVRLHSKITSAPIDNYSWQLTPYWRTNKMEFLMHFLPGQPIEENGHDSFGIRWQGAIEQDDTTWVFGAESELTDAYLRQYQPNPTDSGSAFLDGVLPQGQHYDYQVDAQSIAIYANWNKQLNQDWSLLVGGRFDYLEYDYDNLMLDGNSRDDGTACGFGGCRYTRPGDRRDSFDDFSMTVSLGYQTSNNLFSYLKLDQGFRVPQATELYRLQNGQLVSEVDSQSARSIEVGLRNMPSENFWEVNLFSMTKSDVIFQNSDREIVTGAKTSHKGIEFSIRRKLSEHWKLQSNIAYAQHRYENNVDLRGIGDVQIKGNDIDTAPELLASAQLIWQLPNQMRAELEWVHIDEYYTNPENTRDYEGHDLLNLRFRYQWNQDWSSVVRLTNLTDELYAERADFAFGNDRYFVGEPRSIFFAIEGHID</sequence>